<evidence type="ECO:0000313" key="4">
    <source>
        <dbReference type="Proteomes" id="UP001517376"/>
    </source>
</evidence>
<dbReference type="Pfam" id="PF04186">
    <property type="entry name" value="FxsA"/>
    <property type="match status" value="1"/>
</dbReference>
<reference evidence="4" key="1">
    <citation type="submission" date="2020-01" db="EMBL/GenBank/DDBJ databases">
        <title>Sphingomonas sp. strain CSW-10.</title>
        <authorList>
            <person name="Chen W.-M."/>
        </authorList>
    </citation>
    <scope>NUCLEOTIDE SEQUENCE [LARGE SCALE GENOMIC DNA]</scope>
    <source>
        <strain evidence="4">CCP-1</strain>
    </source>
</reference>
<dbReference type="EMBL" id="JAAATW010000001">
    <property type="protein sequence ID" value="NBE07302.1"/>
    <property type="molecule type" value="Genomic_DNA"/>
</dbReference>
<sequence length="165" mass="17618">MPVFALLLAWPLIEIALFVTIGGAIGLWLTLLVVIGTGVLGVALLRRQGLRSAERLRQQMGEMRDPLGAAGDGALRALAALLLILPGFLTDALGALLLVPPLRAALITQIARRVSVVSMRSDQPARRADGIVIDGEFVEVDPDPTQTPPRTPLGTPQRPSGWTRH</sequence>
<evidence type="ECO:0000256" key="1">
    <source>
        <dbReference type="SAM" id="MobiDB-lite"/>
    </source>
</evidence>
<dbReference type="PANTHER" id="PTHR35335">
    <property type="entry name" value="UPF0716 PROTEIN FXSA"/>
    <property type="match status" value="1"/>
</dbReference>
<accession>A0ABW9Y4I4</accession>
<dbReference type="InterPro" id="IPR007313">
    <property type="entry name" value="FxsA"/>
</dbReference>
<name>A0ABW9Y4I4_9RHOB</name>
<proteinExistence type="predicted"/>
<comment type="caution">
    <text evidence="3">The sequence shown here is derived from an EMBL/GenBank/DDBJ whole genome shotgun (WGS) entry which is preliminary data.</text>
</comment>
<dbReference type="NCBIfam" id="NF008528">
    <property type="entry name" value="PRK11463.1-2"/>
    <property type="match status" value="1"/>
</dbReference>
<keyword evidence="4" id="KW-1185">Reference proteome</keyword>
<feature type="region of interest" description="Disordered" evidence="1">
    <location>
        <begin position="139"/>
        <end position="165"/>
    </location>
</feature>
<keyword evidence="2" id="KW-0472">Membrane</keyword>
<keyword evidence="2" id="KW-0812">Transmembrane</keyword>
<keyword evidence="2" id="KW-1133">Transmembrane helix</keyword>
<feature type="transmembrane region" description="Helical" evidence="2">
    <location>
        <begin position="25"/>
        <end position="45"/>
    </location>
</feature>
<dbReference type="PANTHER" id="PTHR35335:SF1">
    <property type="entry name" value="UPF0716 PROTEIN FXSA"/>
    <property type="match status" value="1"/>
</dbReference>
<evidence type="ECO:0000256" key="2">
    <source>
        <dbReference type="SAM" id="Phobius"/>
    </source>
</evidence>
<dbReference type="RefSeq" id="WP_161766225.1">
    <property type="nucleotide sequence ID" value="NZ_JAAATW010000001.1"/>
</dbReference>
<evidence type="ECO:0000313" key="3">
    <source>
        <dbReference type="EMBL" id="NBE07302.1"/>
    </source>
</evidence>
<organism evidence="3 4">
    <name type="scientific">Paragemmobacter ruber</name>
    <dbReference type="NCBI Taxonomy" id="1985673"/>
    <lineage>
        <taxon>Bacteria</taxon>
        <taxon>Pseudomonadati</taxon>
        <taxon>Pseudomonadota</taxon>
        <taxon>Alphaproteobacteria</taxon>
        <taxon>Rhodobacterales</taxon>
        <taxon>Paracoccaceae</taxon>
        <taxon>Paragemmobacter</taxon>
    </lineage>
</organism>
<dbReference type="Proteomes" id="UP001517376">
    <property type="component" value="Unassembled WGS sequence"/>
</dbReference>
<gene>
    <name evidence="3" type="ORF">GU920_07130</name>
</gene>
<protein>
    <submittedName>
        <fullName evidence="3">FxsA family protein</fullName>
    </submittedName>
</protein>